<dbReference type="Pfam" id="PF21352">
    <property type="entry name" value="Zn_ribbon_Thio2"/>
    <property type="match status" value="1"/>
</dbReference>
<dbReference type="PANTHER" id="PTHR45663:SF11">
    <property type="entry name" value="GEO12009P1"/>
    <property type="match status" value="1"/>
</dbReference>
<keyword evidence="2" id="KW-0249">Electron transport</keyword>
<dbReference type="KEGG" id="dpr:Despr_1649"/>
<reference evidence="6 7" key="1">
    <citation type="journal article" date="2011" name="Stand. Genomic Sci.">
        <title>Complete genome sequence of Desulfobulbus propionicus type strain (1pr3).</title>
        <authorList>
            <person name="Pagani I."/>
            <person name="Lapidus A."/>
            <person name="Nolan M."/>
            <person name="Lucas S."/>
            <person name="Hammon N."/>
            <person name="Deshpande S."/>
            <person name="Cheng J.F."/>
            <person name="Chertkov O."/>
            <person name="Davenport K."/>
            <person name="Tapia R."/>
            <person name="Han C."/>
            <person name="Goodwin L."/>
            <person name="Pitluck S."/>
            <person name="Liolios K."/>
            <person name="Mavromatis K."/>
            <person name="Ivanova N."/>
            <person name="Mikhailova N."/>
            <person name="Pati A."/>
            <person name="Chen A."/>
            <person name="Palaniappan K."/>
            <person name="Land M."/>
            <person name="Hauser L."/>
            <person name="Chang Y.J."/>
            <person name="Jeffries C.D."/>
            <person name="Detter J.C."/>
            <person name="Brambilla E."/>
            <person name="Kannan K.P."/>
            <person name="Djao O.D."/>
            <person name="Rohde M."/>
            <person name="Pukall R."/>
            <person name="Spring S."/>
            <person name="Goker M."/>
            <person name="Sikorski J."/>
            <person name="Woyke T."/>
            <person name="Bristow J."/>
            <person name="Eisen J.A."/>
            <person name="Markowitz V."/>
            <person name="Hugenholtz P."/>
            <person name="Kyrpides N.C."/>
            <person name="Klenk H.P."/>
        </authorList>
    </citation>
    <scope>NUCLEOTIDE SEQUENCE [LARGE SCALE GENOMIC DNA]</scope>
    <source>
        <strain evidence="7">ATCC 33891 / DSM 2032 / 1pr3</strain>
    </source>
</reference>
<dbReference type="Gene3D" id="3.40.30.10">
    <property type="entry name" value="Glutaredoxin"/>
    <property type="match status" value="1"/>
</dbReference>
<dbReference type="Proteomes" id="UP000006365">
    <property type="component" value="Chromosome"/>
</dbReference>
<dbReference type="InterPro" id="IPR017937">
    <property type="entry name" value="Thioredoxin_CS"/>
</dbReference>
<dbReference type="CDD" id="cd02947">
    <property type="entry name" value="TRX_family"/>
    <property type="match status" value="1"/>
</dbReference>
<evidence type="ECO:0000313" key="7">
    <source>
        <dbReference type="Proteomes" id="UP000006365"/>
    </source>
</evidence>
<accession>A0A7U4DP55</accession>
<dbReference type="SUPFAM" id="SSF52833">
    <property type="entry name" value="Thioredoxin-like"/>
    <property type="match status" value="1"/>
</dbReference>
<dbReference type="EMBL" id="CP002364">
    <property type="protein sequence ID" value="ADW17801.1"/>
    <property type="molecule type" value="Genomic_DNA"/>
</dbReference>
<feature type="domain" description="Thioredoxin" evidence="5">
    <location>
        <begin position="33"/>
        <end position="147"/>
    </location>
</feature>
<protein>
    <submittedName>
        <fullName evidence="6">Thioredoxin</fullName>
    </submittedName>
</protein>
<evidence type="ECO:0000313" key="6">
    <source>
        <dbReference type="EMBL" id="ADW17801.1"/>
    </source>
</evidence>
<dbReference type="InterPro" id="IPR036249">
    <property type="entry name" value="Thioredoxin-like_sf"/>
</dbReference>
<sequence length="147" mass="16157">MNTMIVCPGCGAKNRIPPEKQHLTPKCGRCGTSLAGAPVSGLVNPILDAQFHQWIERSPLPVLLDLYSPTCGPCRTIAPTIEALAREYAGRLLVFKLDTSTQQMTAARFQIRGVPTLLFFKEGQMVDQLVGAVPRTEIEQRILSLLR</sequence>
<evidence type="ECO:0000259" key="5">
    <source>
        <dbReference type="PROSITE" id="PS51352"/>
    </source>
</evidence>
<dbReference type="GO" id="GO:0015035">
    <property type="term" value="F:protein-disulfide reductase activity"/>
    <property type="evidence" value="ECO:0007669"/>
    <property type="project" value="TreeGrafter"/>
</dbReference>
<evidence type="ECO:0000256" key="1">
    <source>
        <dbReference type="ARBA" id="ARBA00022448"/>
    </source>
</evidence>
<gene>
    <name evidence="6" type="ordered locus">Despr_1649</name>
</gene>
<dbReference type="PROSITE" id="PS51352">
    <property type="entry name" value="THIOREDOXIN_2"/>
    <property type="match status" value="1"/>
</dbReference>
<dbReference type="PANTHER" id="PTHR45663">
    <property type="entry name" value="GEO12009P1"/>
    <property type="match status" value="1"/>
</dbReference>
<keyword evidence="3" id="KW-1015">Disulfide bond</keyword>
<dbReference type="PROSITE" id="PS00194">
    <property type="entry name" value="THIOREDOXIN_1"/>
    <property type="match status" value="1"/>
</dbReference>
<name>A0A7U4DP55_DESPD</name>
<keyword evidence="7" id="KW-1185">Reference proteome</keyword>
<dbReference type="InterPro" id="IPR049299">
    <property type="entry name" value="Thio2_N"/>
</dbReference>
<dbReference type="GO" id="GO:0005737">
    <property type="term" value="C:cytoplasm"/>
    <property type="evidence" value="ECO:0007669"/>
    <property type="project" value="TreeGrafter"/>
</dbReference>
<dbReference type="AlphaFoldDB" id="A0A7U4DP55"/>
<organism evidence="6 7">
    <name type="scientific">Desulfobulbus propionicus (strain ATCC 33891 / DSM 2032 / VKM B-1956 / 1pr3)</name>
    <dbReference type="NCBI Taxonomy" id="577650"/>
    <lineage>
        <taxon>Bacteria</taxon>
        <taxon>Pseudomonadati</taxon>
        <taxon>Thermodesulfobacteriota</taxon>
        <taxon>Desulfobulbia</taxon>
        <taxon>Desulfobulbales</taxon>
        <taxon>Desulfobulbaceae</taxon>
        <taxon>Desulfobulbus</taxon>
    </lineage>
</organism>
<keyword evidence="4" id="KW-0676">Redox-active center</keyword>
<proteinExistence type="predicted"/>
<dbReference type="Pfam" id="PF00085">
    <property type="entry name" value="Thioredoxin"/>
    <property type="match status" value="1"/>
</dbReference>
<dbReference type="Gene3D" id="2.30.30.380">
    <property type="entry name" value="Zn-finger domain of Sec23/24"/>
    <property type="match status" value="1"/>
</dbReference>
<evidence type="ECO:0000256" key="4">
    <source>
        <dbReference type="ARBA" id="ARBA00023284"/>
    </source>
</evidence>
<dbReference type="InterPro" id="IPR013766">
    <property type="entry name" value="Thioredoxin_domain"/>
</dbReference>
<evidence type="ECO:0000256" key="3">
    <source>
        <dbReference type="ARBA" id="ARBA00023157"/>
    </source>
</evidence>
<keyword evidence="1" id="KW-0813">Transport</keyword>
<evidence type="ECO:0000256" key="2">
    <source>
        <dbReference type="ARBA" id="ARBA00022982"/>
    </source>
</evidence>